<protein>
    <recommendedName>
        <fullName evidence="6">Zn(2)-C6 fungal-type domain-containing protein</fullName>
    </recommendedName>
</protein>
<evidence type="ECO:0000256" key="5">
    <source>
        <dbReference type="ARBA" id="ARBA00023242"/>
    </source>
</evidence>
<reference evidence="7" key="1">
    <citation type="journal article" date="2021" name="IMA Fungus">
        <title>Genomic characterization of three marine fungi, including Emericellopsis atlantica sp. nov. with signatures of a generalist lifestyle and marine biomass degradation.</title>
        <authorList>
            <person name="Hagestad O.C."/>
            <person name="Hou L."/>
            <person name="Andersen J.H."/>
            <person name="Hansen E.H."/>
            <person name="Altermark B."/>
            <person name="Li C."/>
            <person name="Kuhnert E."/>
            <person name="Cox R.J."/>
            <person name="Crous P.W."/>
            <person name="Spatafora J.W."/>
            <person name="Lail K."/>
            <person name="Amirebrahimi M."/>
            <person name="Lipzen A."/>
            <person name="Pangilinan J."/>
            <person name="Andreopoulos W."/>
            <person name="Hayes R.D."/>
            <person name="Ng V."/>
            <person name="Grigoriev I.V."/>
            <person name="Jackson S.A."/>
            <person name="Sutton T.D.S."/>
            <person name="Dobson A.D.W."/>
            <person name="Rama T."/>
        </authorList>
    </citation>
    <scope>NUCLEOTIDE SEQUENCE</scope>
    <source>
        <strain evidence="7">TRa018bII</strain>
    </source>
</reference>
<gene>
    <name evidence="7" type="ORF">BJ875DRAFT_50563</name>
</gene>
<evidence type="ECO:0000256" key="1">
    <source>
        <dbReference type="ARBA" id="ARBA00004123"/>
    </source>
</evidence>
<dbReference type="InterPro" id="IPR036864">
    <property type="entry name" value="Zn2-C6_fun-type_DNA-bd_sf"/>
</dbReference>
<evidence type="ECO:0000313" key="7">
    <source>
        <dbReference type="EMBL" id="KAG9233293.1"/>
    </source>
</evidence>
<keyword evidence="4" id="KW-0804">Transcription</keyword>
<accession>A0A9P8C461</accession>
<dbReference type="GO" id="GO:0005634">
    <property type="term" value="C:nucleus"/>
    <property type="evidence" value="ECO:0007669"/>
    <property type="project" value="UniProtKB-SubCell"/>
</dbReference>
<dbReference type="PANTHER" id="PTHR31845">
    <property type="entry name" value="FINGER DOMAIN PROTEIN, PUTATIVE-RELATED"/>
    <property type="match status" value="1"/>
</dbReference>
<dbReference type="GO" id="GO:0000976">
    <property type="term" value="F:transcription cis-regulatory region binding"/>
    <property type="evidence" value="ECO:0007669"/>
    <property type="project" value="TreeGrafter"/>
</dbReference>
<dbReference type="EMBL" id="MU251507">
    <property type="protein sequence ID" value="KAG9233293.1"/>
    <property type="molecule type" value="Genomic_DNA"/>
</dbReference>
<dbReference type="AlphaFoldDB" id="A0A9P8C461"/>
<dbReference type="SUPFAM" id="SSF57701">
    <property type="entry name" value="Zn2/Cys6 DNA-binding domain"/>
    <property type="match status" value="1"/>
</dbReference>
<dbReference type="GO" id="GO:0000981">
    <property type="term" value="F:DNA-binding transcription factor activity, RNA polymerase II-specific"/>
    <property type="evidence" value="ECO:0007669"/>
    <property type="project" value="InterPro"/>
</dbReference>
<dbReference type="GO" id="GO:0008270">
    <property type="term" value="F:zinc ion binding"/>
    <property type="evidence" value="ECO:0007669"/>
    <property type="project" value="InterPro"/>
</dbReference>
<feature type="domain" description="Zn(2)-C6 fungal-type" evidence="6">
    <location>
        <begin position="41"/>
        <end position="72"/>
    </location>
</feature>
<keyword evidence="8" id="KW-1185">Reference proteome</keyword>
<proteinExistence type="predicted"/>
<sequence length="699" mass="78583">MSAFDTSASIPILPRMEVVNRTSIPLPSKLSTPPLPNHSRACTNCARAKAKCIYDHDGKETCQRCARLMKHCETPSARVRATPKKRKMMGARASEKYHVEQLEAKVDSLVNLLKSKQDALSASKPPVDSHVSGLELRKNSVPSVVLLEPSLVQPNDQEPVHRNHPAHMFKFGMPEALGNQSFDGPSTESSSATPNAVSIASKEIDEMISSLKTDRIPCGRSSHSTPLAHRSRPDMLSDFGDSQLDELLAIFKVHICPWFPFIQISEMSSAKDLGRDQPFFLCSIVALTCRSLSRRHELRASLINALMDSIFVQGQRSIDLLLSALTYTAWCCYNFYNLPRLNGMVAGINVLLSDLALNRPAFKEPPSLFENAMRDLCGRTFAEQAPRTLEEQRIFLGCYYMNSVISWFYNRTDPLLHTIYLDQCCEELRKSPSVSDQYADALVRLQFIAEGIRKAPWGAKTTALGISCPIMMIVKPLQQQLLSFRAGLSRNLLENTDILMAYYSSEVSLYKVGLSQTIETTPSLQSLDRTELLHACHHSIKNFFDFFVAKSLEKYQGLTLINFLHLTRSLIILTMLTSIDHPDWDSRFSRQIIDVPGIIDDVANRFESTKNVAGIDADANEDDLWTLSAKKLRFFGAFYRSKMEEKNRNGANPAMTSSHQYPAYDFNFYDTSDLSVGDPTSLLDESWFRDVLGPWDFQG</sequence>
<name>A0A9P8C461_9HELO</name>
<dbReference type="PANTHER" id="PTHR31845:SF32">
    <property type="entry name" value="MISCELLANEOUS ZN(II)2CYS6 TRANSCRIPTION FACTOR (EUROFUNG)-RELATED"/>
    <property type="match status" value="1"/>
</dbReference>
<evidence type="ECO:0000256" key="3">
    <source>
        <dbReference type="ARBA" id="ARBA00023125"/>
    </source>
</evidence>
<keyword evidence="3" id="KW-0238">DNA-binding</keyword>
<evidence type="ECO:0000259" key="6">
    <source>
        <dbReference type="PROSITE" id="PS00463"/>
    </source>
</evidence>
<keyword evidence="2" id="KW-0805">Transcription regulation</keyword>
<keyword evidence="5" id="KW-0539">Nucleus</keyword>
<dbReference type="CDD" id="cd12148">
    <property type="entry name" value="fungal_TF_MHR"/>
    <property type="match status" value="1"/>
</dbReference>
<evidence type="ECO:0000313" key="8">
    <source>
        <dbReference type="Proteomes" id="UP000824998"/>
    </source>
</evidence>
<comment type="caution">
    <text evidence="7">The sequence shown here is derived from an EMBL/GenBank/DDBJ whole genome shotgun (WGS) entry which is preliminary data.</text>
</comment>
<dbReference type="PROSITE" id="PS00463">
    <property type="entry name" value="ZN2_CY6_FUNGAL_1"/>
    <property type="match status" value="1"/>
</dbReference>
<dbReference type="OrthoDB" id="1600564at2759"/>
<dbReference type="InterPro" id="IPR051089">
    <property type="entry name" value="prtT"/>
</dbReference>
<comment type="subcellular location">
    <subcellularLocation>
        <location evidence="1">Nucleus</location>
    </subcellularLocation>
</comment>
<dbReference type="InterPro" id="IPR001138">
    <property type="entry name" value="Zn2Cys6_DnaBD"/>
</dbReference>
<organism evidence="7 8">
    <name type="scientific">Amylocarpus encephaloides</name>
    <dbReference type="NCBI Taxonomy" id="45428"/>
    <lineage>
        <taxon>Eukaryota</taxon>
        <taxon>Fungi</taxon>
        <taxon>Dikarya</taxon>
        <taxon>Ascomycota</taxon>
        <taxon>Pezizomycotina</taxon>
        <taxon>Leotiomycetes</taxon>
        <taxon>Helotiales</taxon>
        <taxon>Helotiales incertae sedis</taxon>
        <taxon>Amylocarpus</taxon>
    </lineage>
</organism>
<evidence type="ECO:0000256" key="4">
    <source>
        <dbReference type="ARBA" id="ARBA00023163"/>
    </source>
</evidence>
<dbReference type="Gene3D" id="4.10.240.10">
    <property type="entry name" value="Zn(2)-C6 fungal-type DNA-binding domain"/>
    <property type="match status" value="1"/>
</dbReference>
<dbReference type="Proteomes" id="UP000824998">
    <property type="component" value="Unassembled WGS sequence"/>
</dbReference>
<evidence type="ECO:0000256" key="2">
    <source>
        <dbReference type="ARBA" id="ARBA00023015"/>
    </source>
</evidence>